<dbReference type="EMBL" id="AUND01000014">
    <property type="protein sequence ID" value="KEO53492.1"/>
    <property type="molecule type" value="Genomic_DNA"/>
</dbReference>
<reference evidence="1 2" key="1">
    <citation type="submission" date="2013-07" db="EMBL/GenBank/DDBJ databases">
        <title>Thioclava pacifica DSM 10166 Genome Sequencing.</title>
        <authorList>
            <person name="Lai Q."/>
            <person name="Shao Z."/>
        </authorList>
    </citation>
    <scope>NUCLEOTIDE SEQUENCE [LARGE SCALE GENOMIC DNA]</scope>
    <source>
        <strain evidence="1 2">DSM 10166</strain>
    </source>
</reference>
<dbReference type="Proteomes" id="UP000027432">
    <property type="component" value="Unassembled WGS sequence"/>
</dbReference>
<protein>
    <recommendedName>
        <fullName evidence="3">Apea-like HEPN domain-containing protein</fullName>
    </recommendedName>
</protein>
<gene>
    <name evidence="1" type="ORF">TP2_17710</name>
</gene>
<organism evidence="1 2">
    <name type="scientific">Thioclava pacifica DSM 10166</name>
    <dbReference type="NCBI Taxonomy" id="1353537"/>
    <lineage>
        <taxon>Bacteria</taxon>
        <taxon>Pseudomonadati</taxon>
        <taxon>Pseudomonadota</taxon>
        <taxon>Alphaproteobacteria</taxon>
        <taxon>Rhodobacterales</taxon>
        <taxon>Paracoccaceae</taxon>
        <taxon>Thioclava</taxon>
    </lineage>
</organism>
<proteinExistence type="predicted"/>
<dbReference type="RefSeq" id="WP_038076332.1">
    <property type="nucleotide sequence ID" value="NZ_AUND01000014.1"/>
</dbReference>
<evidence type="ECO:0000313" key="1">
    <source>
        <dbReference type="EMBL" id="KEO53492.1"/>
    </source>
</evidence>
<evidence type="ECO:0000313" key="2">
    <source>
        <dbReference type="Proteomes" id="UP000027432"/>
    </source>
</evidence>
<dbReference type="OrthoDB" id="582733at2"/>
<keyword evidence="2" id="KW-1185">Reference proteome</keyword>
<accession>A0A074JVW2</accession>
<name>A0A074JVW2_9RHOB</name>
<evidence type="ECO:0008006" key="3">
    <source>
        <dbReference type="Google" id="ProtNLM"/>
    </source>
</evidence>
<sequence length="190" mass="21197">MPVPKSYKGLKAIYDGLDGDVKNYLGKLEPLLADGKNYEIALAYCFMKLEEGHHRALKCGLIRIHDCASEKVDSELQKQHFTAEKYAAVFKNIFSKGIPADAKSNLTKAQDIRNKLIHGKKTTDPTRREAIYYALQYMSDLGEFVKQETGKNPYGDLRGLAGKKKLLPAKSTIWMLKGFGLGEKSEAPIA</sequence>
<dbReference type="AlphaFoldDB" id="A0A074JVW2"/>
<dbReference type="eggNOG" id="ENOG503486M">
    <property type="taxonomic scope" value="Bacteria"/>
</dbReference>
<comment type="caution">
    <text evidence="1">The sequence shown here is derived from an EMBL/GenBank/DDBJ whole genome shotgun (WGS) entry which is preliminary data.</text>
</comment>